<keyword evidence="2" id="KW-1185">Reference proteome</keyword>
<dbReference type="EMBL" id="JAECZO010000038">
    <property type="protein sequence ID" value="KAK7194565.1"/>
    <property type="molecule type" value="Genomic_DNA"/>
</dbReference>
<evidence type="ECO:0000313" key="1">
    <source>
        <dbReference type="EMBL" id="KAK7194565.1"/>
    </source>
</evidence>
<reference evidence="1 2" key="1">
    <citation type="journal article" date="2021" name="MBio">
        <title>A New Model Trypanosomatid, Novymonas esmeraldas: Genomic Perception of Its 'Candidatus Pandoraea novymonadis' Endosymbiont.</title>
        <authorList>
            <person name="Zakharova A."/>
            <person name="Saura A."/>
            <person name="Butenko A."/>
            <person name="Podesvova L."/>
            <person name="Warmusova S."/>
            <person name="Kostygov A.Y."/>
            <person name="Nenarokova A."/>
            <person name="Lukes J."/>
            <person name="Opperdoes F.R."/>
            <person name="Yurchenko V."/>
        </authorList>
    </citation>
    <scope>NUCLEOTIDE SEQUENCE [LARGE SCALE GENOMIC DNA]</scope>
    <source>
        <strain evidence="1 2">E262AT.01</strain>
    </source>
</reference>
<dbReference type="AlphaFoldDB" id="A0AAW0ELE3"/>
<dbReference type="Proteomes" id="UP001430356">
    <property type="component" value="Unassembled WGS sequence"/>
</dbReference>
<name>A0AAW0ELE3_9TRYP</name>
<protein>
    <submittedName>
        <fullName evidence="1">Tim10/DDP family zinc finger containing protein</fullName>
    </submittedName>
</protein>
<sequence length="102" mass="11505">MQPVQPNPQLAGLSQSEVVILSEKLYHVGHTGFHYCSRRCITHFGEDSIPHHPGEKACLSRCLSKVRNGMDMAIAHKKDFEEKLRDGQLPYQWMKDAAAGNM</sequence>
<evidence type="ECO:0000313" key="2">
    <source>
        <dbReference type="Proteomes" id="UP001430356"/>
    </source>
</evidence>
<organism evidence="1 2">
    <name type="scientific">Novymonas esmeraldas</name>
    <dbReference type="NCBI Taxonomy" id="1808958"/>
    <lineage>
        <taxon>Eukaryota</taxon>
        <taxon>Discoba</taxon>
        <taxon>Euglenozoa</taxon>
        <taxon>Kinetoplastea</taxon>
        <taxon>Metakinetoplastina</taxon>
        <taxon>Trypanosomatida</taxon>
        <taxon>Trypanosomatidae</taxon>
        <taxon>Novymonas</taxon>
    </lineage>
</organism>
<dbReference type="InterPro" id="IPR035427">
    <property type="entry name" value="Tim10-like_dom_sf"/>
</dbReference>
<accession>A0AAW0ELE3</accession>
<dbReference type="SUPFAM" id="SSF144122">
    <property type="entry name" value="Tim10-like"/>
    <property type="match status" value="1"/>
</dbReference>
<proteinExistence type="predicted"/>
<comment type="caution">
    <text evidence="1">The sequence shown here is derived from an EMBL/GenBank/DDBJ whole genome shotgun (WGS) entry which is preliminary data.</text>
</comment>
<gene>
    <name evidence="1" type="ORF">NESM_000374300</name>
</gene>